<evidence type="ECO:0000313" key="2">
    <source>
        <dbReference type="Proteomes" id="UP000184671"/>
    </source>
</evidence>
<protein>
    <submittedName>
        <fullName evidence="1">Uncharacterized protein</fullName>
    </submittedName>
</protein>
<sequence>MRNVVGEVVPKRCYREGDTPSRTLPRTAISNGKPFTLLVQNGGHLRI</sequence>
<evidence type="ECO:0000313" key="1">
    <source>
        <dbReference type="EMBL" id="SCL76157.1"/>
    </source>
</evidence>
<dbReference type="EMBL" id="FMID01000047">
    <property type="protein sequence ID" value="SCL76157.1"/>
    <property type="molecule type" value="Genomic_DNA"/>
</dbReference>
<dbReference type="AlphaFoldDB" id="A0A1M4MMS4"/>
<reference evidence="1 2" key="1">
    <citation type="submission" date="2016-08" db="EMBL/GenBank/DDBJ databases">
        <authorList>
            <person name="Seilhamer J.J."/>
        </authorList>
    </citation>
    <scope>NUCLEOTIDE SEQUENCE [LARGE SCALE GENOMIC DNA]</scope>
    <source>
        <strain evidence="1">L21-II-0</strain>
    </source>
</reference>
<proteinExistence type="predicted"/>
<dbReference type="Proteomes" id="UP000184671">
    <property type="component" value="Unassembled WGS sequence"/>
</dbReference>
<organism evidence="1 2">
    <name type="scientific">Methanoculleus chikugoensis</name>
    <dbReference type="NCBI Taxonomy" id="118126"/>
    <lineage>
        <taxon>Archaea</taxon>
        <taxon>Methanobacteriati</taxon>
        <taxon>Methanobacteriota</taxon>
        <taxon>Stenosarchaea group</taxon>
        <taxon>Methanomicrobia</taxon>
        <taxon>Methanomicrobiales</taxon>
        <taxon>Methanomicrobiaceae</taxon>
        <taxon>Methanoculleus</taxon>
    </lineage>
</organism>
<name>A0A1M4MMS4_9EURY</name>
<gene>
    <name evidence="1" type="ORF">L21_2078</name>
</gene>
<accession>A0A1M4MMS4</accession>